<evidence type="ECO:0000256" key="1">
    <source>
        <dbReference type="SAM" id="MobiDB-lite"/>
    </source>
</evidence>
<feature type="region of interest" description="Disordered" evidence="1">
    <location>
        <begin position="58"/>
        <end position="86"/>
    </location>
</feature>
<keyword evidence="3" id="KW-1185">Reference proteome</keyword>
<gene>
    <name evidence="2" type="ORF">MUK42_13909</name>
</gene>
<organism evidence="2 3">
    <name type="scientific">Musa troglodytarum</name>
    <name type="common">fe'i banana</name>
    <dbReference type="NCBI Taxonomy" id="320322"/>
    <lineage>
        <taxon>Eukaryota</taxon>
        <taxon>Viridiplantae</taxon>
        <taxon>Streptophyta</taxon>
        <taxon>Embryophyta</taxon>
        <taxon>Tracheophyta</taxon>
        <taxon>Spermatophyta</taxon>
        <taxon>Magnoliopsida</taxon>
        <taxon>Liliopsida</taxon>
        <taxon>Zingiberales</taxon>
        <taxon>Musaceae</taxon>
        <taxon>Musa</taxon>
    </lineage>
</organism>
<dbReference type="EMBL" id="CP097511">
    <property type="protein sequence ID" value="URE47566.1"/>
    <property type="molecule type" value="Genomic_DNA"/>
</dbReference>
<name>A0A9E7I8K1_9LILI</name>
<evidence type="ECO:0000313" key="3">
    <source>
        <dbReference type="Proteomes" id="UP001055439"/>
    </source>
</evidence>
<dbReference type="AlphaFoldDB" id="A0A9E7I8K1"/>
<reference evidence="2" key="1">
    <citation type="submission" date="2022-05" db="EMBL/GenBank/DDBJ databases">
        <title>The Musa troglodytarum L. genome provides insights into the mechanism of non-climacteric behaviour and enrichment of carotenoids.</title>
        <authorList>
            <person name="Wang J."/>
        </authorList>
    </citation>
    <scope>NUCLEOTIDE SEQUENCE</scope>
    <source>
        <tissue evidence="2">Leaf</tissue>
    </source>
</reference>
<dbReference type="Proteomes" id="UP001055439">
    <property type="component" value="Chromosome 9"/>
</dbReference>
<accession>A0A9E7I8K1</accession>
<sequence>MRAAELPFAGAPQLDQLRRLRYSNAGTQMANPTLFLTFTLLNSADAGLHVLSSRRSAPAWRSEGAGSADRTAIATASPPGITTTPE</sequence>
<proteinExistence type="predicted"/>
<protein>
    <submittedName>
        <fullName evidence="2">Uncharacterized protein</fullName>
    </submittedName>
</protein>
<evidence type="ECO:0000313" key="2">
    <source>
        <dbReference type="EMBL" id="URE47566.1"/>
    </source>
</evidence>